<dbReference type="CDD" id="cd12797">
    <property type="entry name" value="M23_peptidase"/>
    <property type="match status" value="1"/>
</dbReference>
<dbReference type="SUPFAM" id="SSF51261">
    <property type="entry name" value="Duplicated hybrid motif"/>
    <property type="match status" value="1"/>
</dbReference>
<dbReference type="PANTHER" id="PTHR21666">
    <property type="entry name" value="PEPTIDASE-RELATED"/>
    <property type="match status" value="1"/>
</dbReference>
<dbReference type="PANTHER" id="PTHR21666:SF289">
    <property type="entry name" value="L-ALA--D-GLU ENDOPEPTIDASE"/>
    <property type="match status" value="1"/>
</dbReference>
<organism evidence="4 5">
    <name type="scientific">Chlorogloeopsis fritschii PCC 6912</name>
    <dbReference type="NCBI Taxonomy" id="211165"/>
    <lineage>
        <taxon>Bacteria</taxon>
        <taxon>Bacillati</taxon>
        <taxon>Cyanobacteriota</taxon>
        <taxon>Cyanophyceae</taxon>
        <taxon>Nostocales</taxon>
        <taxon>Chlorogloeopsidaceae</taxon>
        <taxon>Chlorogloeopsis</taxon>
    </lineage>
</organism>
<accession>A0A3S0XVJ6</accession>
<protein>
    <recommendedName>
        <fullName evidence="3">M23ase beta-sheet core domain-containing protein</fullName>
    </recommendedName>
</protein>
<feature type="region of interest" description="Disordered" evidence="2">
    <location>
        <begin position="126"/>
        <end position="147"/>
    </location>
</feature>
<dbReference type="Proteomes" id="UP000268857">
    <property type="component" value="Unassembled WGS sequence"/>
</dbReference>
<dbReference type="InterPro" id="IPR050570">
    <property type="entry name" value="Cell_wall_metabolism_enzyme"/>
</dbReference>
<proteinExistence type="predicted"/>
<evidence type="ECO:0000256" key="1">
    <source>
        <dbReference type="ARBA" id="ARBA00022729"/>
    </source>
</evidence>
<evidence type="ECO:0000256" key="2">
    <source>
        <dbReference type="SAM" id="MobiDB-lite"/>
    </source>
</evidence>
<dbReference type="STRING" id="211165.GCA_000317285_06340"/>
<keyword evidence="5" id="KW-1185">Reference proteome</keyword>
<feature type="domain" description="M23ase beta-sheet core" evidence="3">
    <location>
        <begin position="377"/>
        <end position="465"/>
    </location>
</feature>
<dbReference type="Gene3D" id="2.70.70.10">
    <property type="entry name" value="Glucose Permease (Domain IIA)"/>
    <property type="match status" value="1"/>
</dbReference>
<evidence type="ECO:0000313" key="5">
    <source>
        <dbReference type="Proteomes" id="UP000268857"/>
    </source>
</evidence>
<evidence type="ECO:0000259" key="3">
    <source>
        <dbReference type="Pfam" id="PF01551"/>
    </source>
</evidence>
<sequence>MAFAQTDSAIDNIVPTVENSQPAAGNIVNQDTVEQTFIASESAKPQPEFSQRRTRLKQKLKKTEISQPTATVKTESRVGVRTFKTGVTVSQPATKVTIPTLKTTPVVREQKPKVEFAAPVAPRSIPKQLPTVSQPSNNSPNIASWATGKPKDYNNAYIDPTDYNRNTTSKYDAPSSVVVIERASGCQAVLARGISSLNCAKAPGTSVANAKKATPAWLNKSQNTRIAAVPAVQRVVATDANNRGLRAPRVISKLVTNTGWRSNQTVPANAGKNVYQSNRFIPNPSDFTPTTTVSSVPIAPSGGALPAPLTAENIAPRPSMVAYNIPLATTLPRIAFTGIYGRGIAYNPTGLIFPLSVPAPITSLFGWRTHPISGDRRFHAGMDIGAAMGTPILAAYSGQVEAAGWQGGYGLTVVMSHNNAQQTLYGHMSEIFVQPGQRVEQGTVIGRVGSTGNSTGPHLHFEVRQLTPQGWVAVDPGIQLQFALNQLVNTLQTAQVPKE</sequence>
<dbReference type="AlphaFoldDB" id="A0A3S0XVJ6"/>
<dbReference type="GO" id="GO:0004222">
    <property type="term" value="F:metalloendopeptidase activity"/>
    <property type="evidence" value="ECO:0007669"/>
    <property type="project" value="TreeGrafter"/>
</dbReference>
<name>A0A3S0XVJ6_CHLFR</name>
<reference evidence="4 5" key="1">
    <citation type="journal article" date="2019" name="Genome Biol. Evol.">
        <title>Day and night: Metabolic profiles and evolutionary relationships of six axenic non-marine cyanobacteria.</title>
        <authorList>
            <person name="Will S.E."/>
            <person name="Henke P."/>
            <person name="Boedeker C."/>
            <person name="Huang S."/>
            <person name="Brinkmann H."/>
            <person name="Rohde M."/>
            <person name="Jarek M."/>
            <person name="Friedl T."/>
            <person name="Seufert S."/>
            <person name="Schumacher M."/>
            <person name="Overmann J."/>
            <person name="Neumann-Schaal M."/>
            <person name="Petersen J."/>
        </authorList>
    </citation>
    <scope>NUCLEOTIDE SEQUENCE [LARGE SCALE GENOMIC DNA]</scope>
    <source>
        <strain evidence="4 5">PCC 6912</strain>
    </source>
</reference>
<gene>
    <name evidence="4" type="ORF">PCC6912_37880</name>
</gene>
<feature type="compositionally biased region" description="Polar residues" evidence="2">
    <location>
        <begin position="130"/>
        <end position="144"/>
    </location>
</feature>
<dbReference type="EMBL" id="RSCJ01000016">
    <property type="protein sequence ID" value="RUR77907.1"/>
    <property type="molecule type" value="Genomic_DNA"/>
</dbReference>
<comment type="caution">
    <text evidence="4">The sequence shown here is derived from an EMBL/GenBank/DDBJ whole genome shotgun (WGS) entry which is preliminary data.</text>
</comment>
<dbReference type="InterPro" id="IPR011055">
    <property type="entry name" value="Dup_hybrid_motif"/>
</dbReference>
<evidence type="ECO:0000313" key="4">
    <source>
        <dbReference type="EMBL" id="RUR77907.1"/>
    </source>
</evidence>
<keyword evidence="1" id="KW-0732">Signal</keyword>
<dbReference type="InterPro" id="IPR016047">
    <property type="entry name" value="M23ase_b-sheet_dom"/>
</dbReference>
<dbReference type="Pfam" id="PF01551">
    <property type="entry name" value="Peptidase_M23"/>
    <property type="match status" value="1"/>
</dbReference>